<dbReference type="Pfam" id="PF01497">
    <property type="entry name" value="Peripla_BP_2"/>
    <property type="match status" value="1"/>
</dbReference>
<feature type="signal peptide" evidence="5">
    <location>
        <begin position="1"/>
        <end position="24"/>
    </location>
</feature>
<dbReference type="PROSITE" id="PS50983">
    <property type="entry name" value="FE_B12_PBP"/>
    <property type="match status" value="1"/>
</dbReference>
<feature type="domain" description="Fe/B12 periplasmic-binding" evidence="6">
    <location>
        <begin position="68"/>
        <end position="349"/>
    </location>
</feature>
<evidence type="ECO:0000256" key="2">
    <source>
        <dbReference type="ARBA" id="ARBA00008814"/>
    </source>
</evidence>
<dbReference type="Proteomes" id="UP000832097">
    <property type="component" value="Chromosome"/>
</dbReference>
<accession>A0ABY4C0Q3</accession>
<evidence type="ECO:0000256" key="1">
    <source>
        <dbReference type="ARBA" id="ARBA00004196"/>
    </source>
</evidence>
<organism evidence="7 8">
    <name type="scientific">Agromyces larvae</name>
    <dbReference type="NCBI Taxonomy" id="2929802"/>
    <lineage>
        <taxon>Bacteria</taxon>
        <taxon>Bacillati</taxon>
        <taxon>Actinomycetota</taxon>
        <taxon>Actinomycetes</taxon>
        <taxon>Micrococcales</taxon>
        <taxon>Microbacteriaceae</taxon>
        <taxon>Agromyces</taxon>
    </lineage>
</organism>
<evidence type="ECO:0000256" key="3">
    <source>
        <dbReference type="ARBA" id="ARBA00022448"/>
    </source>
</evidence>
<name>A0ABY4C0Q3_9MICO</name>
<gene>
    <name evidence="7" type="ORF">MTO99_01940</name>
</gene>
<dbReference type="InterPro" id="IPR002491">
    <property type="entry name" value="ABC_transptr_periplasmic_BD"/>
</dbReference>
<dbReference type="InterPro" id="IPR051313">
    <property type="entry name" value="Bact_iron-sidero_bind"/>
</dbReference>
<protein>
    <submittedName>
        <fullName evidence="7">ABC transporter substrate-binding protein</fullName>
    </submittedName>
</protein>
<keyword evidence="8" id="KW-1185">Reference proteome</keyword>
<comment type="similarity">
    <text evidence="2">Belongs to the bacterial solute-binding protein 8 family.</text>
</comment>
<dbReference type="EMBL" id="CP094528">
    <property type="protein sequence ID" value="UOE44579.1"/>
    <property type="molecule type" value="Genomic_DNA"/>
</dbReference>
<keyword evidence="3" id="KW-0813">Transport</keyword>
<dbReference type="Gene3D" id="3.40.50.1980">
    <property type="entry name" value="Nitrogenase molybdenum iron protein domain"/>
    <property type="match status" value="2"/>
</dbReference>
<comment type="subcellular location">
    <subcellularLocation>
        <location evidence="1">Cell envelope</location>
    </subcellularLocation>
</comment>
<evidence type="ECO:0000313" key="7">
    <source>
        <dbReference type="EMBL" id="UOE44579.1"/>
    </source>
</evidence>
<dbReference type="RefSeq" id="WP_243556496.1">
    <property type="nucleotide sequence ID" value="NZ_CP094528.1"/>
</dbReference>
<dbReference type="PROSITE" id="PS51257">
    <property type="entry name" value="PROKAR_LIPOPROTEIN"/>
    <property type="match status" value="1"/>
</dbReference>
<dbReference type="SUPFAM" id="SSF53807">
    <property type="entry name" value="Helical backbone' metal receptor"/>
    <property type="match status" value="1"/>
</dbReference>
<proteinExistence type="inferred from homology"/>
<feature type="chain" id="PRO_5045110293" evidence="5">
    <location>
        <begin position="25"/>
        <end position="349"/>
    </location>
</feature>
<evidence type="ECO:0000259" key="6">
    <source>
        <dbReference type="PROSITE" id="PS50983"/>
    </source>
</evidence>
<dbReference type="PANTHER" id="PTHR30532">
    <property type="entry name" value="IRON III DICITRATE-BINDING PERIPLASMIC PROTEIN"/>
    <property type="match status" value="1"/>
</dbReference>
<keyword evidence="4 5" id="KW-0732">Signal</keyword>
<evidence type="ECO:0000313" key="8">
    <source>
        <dbReference type="Proteomes" id="UP000832097"/>
    </source>
</evidence>
<reference evidence="7 8" key="1">
    <citation type="submission" date="2022-03" db="EMBL/GenBank/DDBJ databases">
        <title>Mucilaginibacter sp. isolated from the gut of Protaetia brevitarsis seulensis larvae.</title>
        <authorList>
            <person name="Won M."/>
            <person name="Kim S.-J."/>
            <person name="Kwon S.-W."/>
        </authorList>
    </citation>
    <scope>NUCLEOTIDE SEQUENCE [LARGE SCALE GENOMIC DNA]</scope>
    <source>
        <strain evidence="7 8">CFWR-12</strain>
    </source>
</reference>
<dbReference type="PANTHER" id="PTHR30532:SF24">
    <property type="entry name" value="FERRIC ENTEROBACTIN-BINDING PERIPLASMIC PROTEIN FEPB"/>
    <property type="match status" value="1"/>
</dbReference>
<sequence length="349" mass="36064">MRLRRSLTAIAGLAAAATLLTACAGTASGDDAAAPESGGFTTTEATDEFPLVIEHAFGETEVAEAPERVATWGWGSTEAAISVGVYPVAVAEQSWTVGEGNLLPWVEEAYDEAGIPKPAVLTDADGGATMPYEEFVAADPDLIVAPYSGLTEEQYDLLSDIAPVVAYPDAPWTTSWQDTISITANSLGRSAAGDQVLRDIEQGIADDAAAHPEFEGATFVSIWDGDGVVSVYTEADARVSVLTGLGLEVAPSVAELDSSDGGFYYDLSYEQVDQLDADFVILFAASEDAAAASLAKPELQAIPAVAAGKVVQVVDPVTVSSVSPPTALSFGWQAGWPTLVADIASVLAG</sequence>
<evidence type="ECO:0000256" key="4">
    <source>
        <dbReference type="ARBA" id="ARBA00022729"/>
    </source>
</evidence>
<evidence type="ECO:0000256" key="5">
    <source>
        <dbReference type="SAM" id="SignalP"/>
    </source>
</evidence>